<feature type="transmembrane region" description="Helical" evidence="1">
    <location>
        <begin position="91"/>
        <end position="114"/>
    </location>
</feature>
<dbReference type="PANTHER" id="PTHR30273:SF2">
    <property type="entry name" value="PROTEIN FECR"/>
    <property type="match status" value="1"/>
</dbReference>
<name>F3ZNA8_9BACE</name>
<protein>
    <submittedName>
        <fullName evidence="4">Anti-FecI sigma factor, FecR</fullName>
    </submittedName>
</protein>
<evidence type="ECO:0000313" key="4">
    <source>
        <dbReference type="EMBL" id="EGJ71448.1"/>
    </source>
</evidence>
<evidence type="ECO:0000259" key="2">
    <source>
        <dbReference type="Pfam" id="PF04773"/>
    </source>
</evidence>
<organism evidence="4 5">
    <name type="scientific">Bacteroides coprosuis DSM 18011</name>
    <dbReference type="NCBI Taxonomy" id="679937"/>
    <lineage>
        <taxon>Bacteria</taxon>
        <taxon>Pseudomonadati</taxon>
        <taxon>Bacteroidota</taxon>
        <taxon>Bacteroidia</taxon>
        <taxon>Bacteroidales</taxon>
        <taxon>Bacteroidaceae</taxon>
        <taxon>Bacteroides</taxon>
    </lineage>
</organism>
<dbReference type="STRING" id="679937.Bcop_1245"/>
<dbReference type="eggNOG" id="COG3712">
    <property type="taxonomic scope" value="Bacteria"/>
</dbReference>
<dbReference type="AlphaFoldDB" id="F3ZNA8"/>
<dbReference type="InterPro" id="IPR032508">
    <property type="entry name" value="FecR_C"/>
</dbReference>
<dbReference type="HOGENOM" id="CLU_050192_2_2_10"/>
<dbReference type="PANTHER" id="PTHR30273">
    <property type="entry name" value="PERIPLASMIC SIGNAL SENSOR AND SIGMA FACTOR ACTIVATOR FECR-RELATED"/>
    <property type="match status" value="1"/>
</dbReference>
<dbReference type="InterPro" id="IPR006860">
    <property type="entry name" value="FecR"/>
</dbReference>
<evidence type="ECO:0000313" key="5">
    <source>
        <dbReference type="Proteomes" id="UP000018439"/>
    </source>
</evidence>
<accession>F3ZNA8</accession>
<reference evidence="4 5" key="1">
    <citation type="journal article" date="2011" name="Stand. Genomic Sci.">
        <title>Non-contiguous finished genome sequence of Bacteroides coprosuis type strain (PC139).</title>
        <authorList>
            <person name="Land M."/>
            <person name="Held B."/>
            <person name="Gronow S."/>
            <person name="Abt B."/>
            <person name="Lucas S."/>
            <person name="Del Rio T.G."/>
            <person name="Nolan M."/>
            <person name="Tice H."/>
            <person name="Cheng J.F."/>
            <person name="Pitluck S."/>
            <person name="Liolios K."/>
            <person name="Pagani I."/>
            <person name="Ivanova N."/>
            <person name="Mavromatis K."/>
            <person name="Mikhailova N."/>
            <person name="Pati A."/>
            <person name="Tapia R."/>
            <person name="Han C."/>
            <person name="Goodwin L."/>
            <person name="Chen A."/>
            <person name="Palaniappan K."/>
            <person name="Hauser L."/>
            <person name="Brambilla E.M."/>
            <person name="Rohde M."/>
            <person name="Goker M."/>
            <person name="Detter J.C."/>
            <person name="Woyke T."/>
            <person name="Bristow J."/>
            <person name="Eisen J.A."/>
            <person name="Markowitz V."/>
            <person name="Hugenholtz P."/>
            <person name="Kyrpides N.C."/>
            <person name="Klenk H.P."/>
            <person name="Lapidus A."/>
        </authorList>
    </citation>
    <scope>NUCLEOTIDE SEQUENCE</scope>
    <source>
        <strain evidence="4 5">DSM 18011</strain>
    </source>
</reference>
<dbReference type="OrthoDB" id="1042605at2"/>
<dbReference type="EMBL" id="CM001167">
    <property type="protein sequence ID" value="EGJ71448.1"/>
    <property type="molecule type" value="Genomic_DNA"/>
</dbReference>
<dbReference type="PIRSF" id="PIRSF018266">
    <property type="entry name" value="FecR"/>
    <property type="match status" value="1"/>
</dbReference>
<dbReference type="InterPro" id="IPR012373">
    <property type="entry name" value="Ferrdict_sens_TM"/>
</dbReference>
<sequence>MDEAMLLAYLKGNLSESENKEVDLWVSKSADNYKKLEQIYYTTFVGDRLHAYESVDVEAALNKFHTKVKPQEIHTMDPHPFSTKLYRIKKYGGLAAAFFTGIIISVGILLGILAQPSTYQVSTFEGQRAHVVLPDGSYVWLNSSTKLAYQSGILSKERKVDVNGEAYFEVTKNKNKPFVVNSKGVRTQVLGTKFNVRARNQESKVVTTLFEGAIQMYTHSSDKLGQRLKPGETLEIDVTTHQSNLFTYNTPKDVLLWINGDLKFNNNTLGEMAEKFEKVYNVRFHFENEEVRQERFTCKFKTDFSLKEILSTLSLTQHFSYDITDDGRVLVFSSIKE</sequence>
<keyword evidence="1" id="KW-0812">Transmembrane</keyword>
<evidence type="ECO:0000256" key="1">
    <source>
        <dbReference type="SAM" id="Phobius"/>
    </source>
</evidence>
<feature type="domain" description="FecR protein" evidence="2">
    <location>
        <begin position="120"/>
        <end position="214"/>
    </location>
</feature>
<dbReference type="GO" id="GO:0016989">
    <property type="term" value="F:sigma factor antagonist activity"/>
    <property type="evidence" value="ECO:0007669"/>
    <property type="project" value="TreeGrafter"/>
</dbReference>
<keyword evidence="1" id="KW-1133">Transmembrane helix</keyword>
<keyword evidence="5" id="KW-1185">Reference proteome</keyword>
<dbReference type="Pfam" id="PF16344">
    <property type="entry name" value="FecR_C"/>
    <property type="match status" value="1"/>
</dbReference>
<feature type="domain" description="Protein FecR C-terminal" evidence="3">
    <location>
        <begin position="262"/>
        <end position="326"/>
    </location>
</feature>
<proteinExistence type="predicted"/>
<gene>
    <name evidence="4" type="ORF">Bcop_1245</name>
</gene>
<evidence type="ECO:0000259" key="3">
    <source>
        <dbReference type="Pfam" id="PF16344"/>
    </source>
</evidence>
<keyword evidence="1" id="KW-0472">Membrane</keyword>
<dbReference type="Pfam" id="PF04773">
    <property type="entry name" value="FecR"/>
    <property type="match status" value="1"/>
</dbReference>
<dbReference type="Gene3D" id="3.55.50.30">
    <property type="match status" value="1"/>
</dbReference>
<dbReference type="Proteomes" id="UP000018439">
    <property type="component" value="Chromosome"/>
</dbReference>
<dbReference type="Gene3D" id="2.60.120.1440">
    <property type="match status" value="1"/>
</dbReference>